<evidence type="ECO:0000256" key="10">
    <source>
        <dbReference type="RuleBase" id="RU000488"/>
    </source>
</evidence>
<protein>
    <submittedName>
        <fullName evidence="12">Carnitine-acylcarnitine carrier protein-like protein</fullName>
    </submittedName>
</protein>
<keyword evidence="6 11" id="KW-1133">Transmembrane helix</keyword>
<dbReference type="AlphaFoldDB" id="A0A443RZQ2"/>
<dbReference type="GO" id="GO:0031966">
    <property type="term" value="C:mitochondrial membrane"/>
    <property type="evidence" value="ECO:0007669"/>
    <property type="project" value="UniProtKB-SubCell"/>
</dbReference>
<evidence type="ECO:0000256" key="2">
    <source>
        <dbReference type="ARBA" id="ARBA00006375"/>
    </source>
</evidence>
<keyword evidence="7" id="KW-0496">Mitochondrion</keyword>
<evidence type="ECO:0000256" key="9">
    <source>
        <dbReference type="PROSITE-ProRule" id="PRU00282"/>
    </source>
</evidence>
<evidence type="ECO:0000256" key="6">
    <source>
        <dbReference type="ARBA" id="ARBA00022989"/>
    </source>
</evidence>
<dbReference type="OrthoDB" id="14252at2759"/>
<gene>
    <name evidence="12" type="ORF">B4U80_02518</name>
</gene>
<feature type="repeat" description="Solcar" evidence="9">
    <location>
        <begin position="10"/>
        <end position="102"/>
    </location>
</feature>
<feature type="transmembrane region" description="Helical" evidence="11">
    <location>
        <begin position="12"/>
        <end position="33"/>
    </location>
</feature>
<dbReference type="InterPro" id="IPR050567">
    <property type="entry name" value="Mitochondrial_Carrier"/>
</dbReference>
<comment type="similarity">
    <text evidence="2 10">Belongs to the mitochondrial carrier (TC 2.A.29) family.</text>
</comment>
<evidence type="ECO:0000313" key="12">
    <source>
        <dbReference type="EMBL" id="RWS20703.1"/>
    </source>
</evidence>
<dbReference type="PANTHER" id="PTHR45624">
    <property type="entry name" value="MITOCHONDRIAL BASIC AMINO ACIDS TRANSPORTER-RELATED"/>
    <property type="match status" value="1"/>
</dbReference>
<dbReference type="PROSITE" id="PS50920">
    <property type="entry name" value="SOLCAR"/>
    <property type="match status" value="2"/>
</dbReference>
<evidence type="ECO:0000256" key="11">
    <source>
        <dbReference type="SAM" id="Phobius"/>
    </source>
</evidence>
<dbReference type="Gene3D" id="1.50.40.10">
    <property type="entry name" value="Mitochondrial carrier domain"/>
    <property type="match status" value="1"/>
</dbReference>
<dbReference type="STRING" id="299467.A0A443RZQ2"/>
<dbReference type="GO" id="GO:1902603">
    <property type="term" value="P:carnitine transmembrane transport"/>
    <property type="evidence" value="ECO:0007669"/>
    <property type="project" value="TreeGrafter"/>
</dbReference>
<keyword evidence="5" id="KW-0677">Repeat</keyword>
<proteinExistence type="inferred from homology"/>
<keyword evidence="13" id="KW-1185">Reference proteome</keyword>
<organism evidence="12 13">
    <name type="scientific">Leptotrombidium deliense</name>
    <dbReference type="NCBI Taxonomy" id="299467"/>
    <lineage>
        <taxon>Eukaryota</taxon>
        <taxon>Metazoa</taxon>
        <taxon>Ecdysozoa</taxon>
        <taxon>Arthropoda</taxon>
        <taxon>Chelicerata</taxon>
        <taxon>Arachnida</taxon>
        <taxon>Acari</taxon>
        <taxon>Acariformes</taxon>
        <taxon>Trombidiformes</taxon>
        <taxon>Prostigmata</taxon>
        <taxon>Anystina</taxon>
        <taxon>Parasitengona</taxon>
        <taxon>Trombiculoidea</taxon>
        <taxon>Trombiculidae</taxon>
        <taxon>Leptotrombidium</taxon>
    </lineage>
</organism>
<reference evidence="12 13" key="1">
    <citation type="journal article" date="2018" name="Gigascience">
        <title>Genomes of trombidid mites reveal novel predicted allergens and laterally-transferred genes associated with secondary metabolism.</title>
        <authorList>
            <person name="Dong X."/>
            <person name="Chaisiri K."/>
            <person name="Xia D."/>
            <person name="Armstrong S.D."/>
            <person name="Fang Y."/>
            <person name="Donnelly M.J."/>
            <person name="Kadowaki T."/>
            <person name="McGarry J.W."/>
            <person name="Darby A.C."/>
            <person name="Makepeace B.L."/>
        </authorList>
    </citation>
    <scope>NUCLEOTIDE SEQUENCE [LARGE SCALE GENOMIC DNA]</scope>
    <source>
        <strain evidence="12">UoL-UT</strain>
    </source>
</reference>
<dbReference type="GO" id="GO:0006839">
    <property type="term" value="P:mitochondrial transport"/>
    <property type="evidence" value="ECO:0007669"/>
    <property type="project" value="TreeGrafter"/>
</dbReference>
<evidence type="ECO:0000313" key="13">
    <source>
        <dbReference type="Proteomes" id="UP000288716"/>
    </source>
</evidence>
<accession>A0A443RZQ2</accession>
<evidence type="ECO:0000256" key="4">
    <source>
        <dbReference type="ARBA" id="ARBA00022692"/>
    </source>
</evidence>
<dbReference type="VEuPathDB" id="VectorBase:LDEU011337"/>
<feature type="transmembrane region" description="Helical" evidence="11">
    <location>
        <begin position="73"/>
        <end position="96"/>
    </location>
</feature>
<evidence type="ECO:0000256" key="8">
    <source>
        <dbReference type="ARBA" id="ARBA00023136"/>
    </source>
</evidence>
<dbReference type="Pfam" id="PF00153">
    <property type="entry name" value="Mito_carr"/>
    <property type="match status" value="2"/>
</dbReference>
<sequence>MSTETPPPPVPVFVDFFAGAIGGIAGVIVGHPFDTIKVKLQTMPHPFPGEQAMYTGSLDCAKKVIKREGFFRGLYRGIGPPMLSGTPINAVCFFGYGVGKRLFTSDTHKTLTLSQYFVAGMISGLACVAVMTPAERVKCLLQVQSEDRWLNKDGTARKRFTGSFDCTFKIIKEEGIKGMFRGATITAFREIPGSGGY</sequence>
<keyword evidence="3 10" id="KW-0813">Transport</keyword>
<feature type="repeat" description="Solcar" evidence="9">
    <location>
        <begin position="111"/>
        <end position="197"/>
    </location>
</feature>
<keyword evidence="8 9" id="KW-0472">Membrane</keyword>
<dbReference type="PANTHER" id="PTHR45624:SF4">
    <property type="entry name" value="CONGESTED-LIKE TRACHEA PROTEIN-RELATED"/>
    <property type="match status" value="1"/>
</dbReference>
<evidence type="ECO:0000256" key="3">
    <source>
        <dbReference type="ARBA" id="ARBA00022448"/>
    </source>
</evidence>
<evidence type="ECO:0000256" key="7">
    <source>
        <dbReference type="ARBA" id="ARBA00023128"/>
    </source>
</evidence>
<dbReference type="Proteomes" id="UP000288716">
    <property type="component" value="Unassembled WGS sequence"/>
</dbReference>
<dbReference type="SUPFAM" id="SSF103506">
    <property type="entry name" value="Mitochondrial carrier"/>
    <property type="match status" value="1"/>
</dbReference>
<dbReference type="GO" id="GO:0015227">
    <property type="term" value="F:O-acyl-L-carnitine transmembrane transporter activity"/>
    <property type="evidence" value="ECO:0007669"/>
    <property type="project" value="TreeGrafter"/>
</dbReference>
<dbReference type="EMBL" id="NCKV01015951">
    <property type="protein sequence ID" value="RWS20703.1"/>
    <property type="molecule type" value="Genomic_DNA"/>
</dbReference>
<feature type="transmembrane region" description="Helical" evidence="11">
    <location>
        <begin position="116"/>
        <end position="134"/>
    </location>
</feature>
<evidence type="ECO:0000256" key="1">
    <source>
        <dbReference type="ARBA" id="ARBA00004225"/>
    </source>
</evidence>
<feature type="non-terminal residue" evidence="12">
    <location>
        <position position="197"/>
    </location>
</feature>
<evidence type="ECO:0000256" key="5">
    <source>
        <dbReference type="ARBA" id="ARBA00022737"/>
    </source>
</evidence>
<name>A0A443RZQ2_9ACAR</name>
<dbReference type="InterPro" id="IPR018108">
    <property type="entry name" value="MCP_transmembrane"/>
</dbReference>
<keyword evidence="4 9" id="KW-0812">Transmembrane</keyword>
<comment type="subcellular location">
    <subcellularLocation>
        <location evidence="1">Mitochondrion membrane</location>
        <topology evidence="1">Multi-pass membrane protein</topology>
    </subcellularLocation>
</comment>
<dbReference type="InterPro" id="IPR023395">
    <property type="entry name" value="MCP_dom_sf"/>
</dbReference>
<comment type="caution">
    <text evidence="12">The sequence shown here is derived from an EMBL/GenBank/DDBJ whole genome shotgun (WGS) entry which is preliminary data.</text>
</comment>